<organism evidence="1 2">
    <name type="scientific">Pseudomonas asiatica</name>
    <dbReference type="NCBI Taxonomy" id="2219225"/>
    <lineage>
        <taxon>Bacteria</taxon>
        <taxon>Pseudomonadati</taxon>
        <taxon>Pseudomonadota</taxon>
        <taxon>Gammaproteobacteria</taxon>
        <taxon>Pseudomonadales</taxon>
        <taxon>Pseudomonadaceae</taxon>
        <taxon>Pseudomonas</taxon>
    </lineage>
</organism>
<dbReference type="RefSeq" id="WP_274079045.1">
    <property type="nucleotide sequence ID" value="NZ_JANIAN010000017.1"/>
</dbReference>
<name>A0A9X4HV20_9PSED</name>
<protein>
    <submittedName>
        <fullName evidence="1">Uncharacterized protein</fullName>
    </submittedName>
</protein>
<gene>
    <name evidence="1" type="ORF">NP533_14405</name>
</gene>
<evidence type="ECO:0000313" key="1">
    <source>
        <dbReference type="EMBL" id="MDD2107392.1"/>
    </source>
</evidence>
<accession>A0A9X4HV20</accession>
<comment type="caution">
    <text evidence="1">The sequence shown here is derived from an EMBL/GenBank/DDBJ whole genome shotgun (WGS) entry which is preliminary data.</text>
</comment>
<reference evidence="1" key="1">
    <citation type="submission" date="2022-07" db="EMBL/GenBank/DDBJ databases">
        <title>Multi-strain Analysis of Pseudomonas putida Reveals Metabolic and Genetic Diversity.</title>
        <authorList>
            <person name="Monk J.M."/>
        </authorList>
    </citation>
    <scope>NUCLEOTIDE SEQUENCE</scope>
    <source>
        <strain evidence="1">17514</strain>
    </source>
</reference>
<proteinExistence type="predicted"/>
<dbReference type="Proteomes" id="UP001150678">
    <property type="component" value="Unassembled WGS sequence"/>
</dbReference>
<evidence type="ECO:0000313" key="2">
    <source>
        <dbReference type="Proteomes" id="UP001150678"/>
    </source>
</evidence>
<sequence>MPITKPNAIKIMDTQNMCIGSVENPAIAEKVISGTFLPTQHYKKYEKYFSDLEQTANKQLLTHADQLERQIQALAFYAATLSNRKISIKNLQIMENQIAFTITYTEDAEAIQYAEFFLVR</sequence>
<dbReference type="AlphaFoldDB" id="A0A9X4HV20"/>
<dbReference type="EMBL" id="JANIAN010000017">
    <property type="protein sequence ID" value="MDD2107392.1"/>
    <property type="molecule type" value="Genomic_DNA"/>
</dbReference>